<feature type="coiled-coil region" evidence="1">
    <location>
        <begin position="3"/>
        <end position="50"/>
    </location>
</feature>
<protein>
    <submittedName>
        <fullName evidence="2">Uncharacterized protein</fullName>
    </submittedName>
</protein>
<dbReference type="EMBL" id="JBJIAA010000013">
    <property type="protein sequence ID" value="MFL0251867.1"/>
    <property type="molecule type" value="Genomic_DNA"/>
</dbReference>
<keyword evidence="1" id="KW-0175">Coiled coil</keyword>
<evidence type="ECO:0000256" key="1">
    <source>
        <dbReference type="SAM" id="Coils"/>
    </source>
</evidence>
<organism evidence="2 3">
    <name type="scientific">Clostridium neuense</name>
    <dbReference type="NCBI Taxonomy" id="1728934"/>
    <lineage>
        <taxon>Bacteria</taxon>
        <taxon>Bacillati</taxon>
        <taxon>Bacillota</taxon>
        <taxon>Clostridia</taxon>
        <taxon>Eubacteriales</taxon>
        <taxon>Clostridiaceae</taxon>
        <taxon>Clostridium</taxon>
    </lineage>
</organism>
<sequence length="139" mass="16239">MRNEKLERSIIKLDTDIAALNIAKKYLSNEEEINEVRDTLNNKRQLLANEIYFEDHKSYSECHEAIEKLLNKELGKEEQVELLEMIRESFGRKSPNVSKKSSGLNAWLKELNIEHNWITDEATGWDKLVITGFGLYKQN</sequence>
<name>A0ABW8THT7_9CLOT</name>
<comment type="caution">
    <text evidence="2">The sequence shown here is derived from an EMBL/GenBank/DDBJ whole genome shotgun (WGS) entry which is preliminary data.</text>
</comment>
<keyword evidence="3" id="KW-1185">Reference proteome</keyword>
<accession>A0ABW8THT7</accession>
<proteinExistence type="predicted"/>
<reference evidence="2 3" key="1">
    <citation type="submission" date="2024-11" db="EMBL/GenBank/DDBJ databases">
        <authorList>
            <person name="Heng Y.C."/>
            <person name="Lim A.C.H."/>
            <person name="Lee J.K.Y."/>
            <person name="Kittelmann S."/>
        </authorList>
    </citation>
    <scope>NUCLEOTIDE SEQUENCE [LARGE SCALE GENOMIC DNA]</scope>
    <source>
        <strain evidence="2 3">WILCCON 0114</strain>
    </source>
</reference>
<dbReference type="RefSeq" id="WP_406788517.1">
    <property type="nucleotide sequence ID" value="NZ_JBJIAA010000013.1"/>
</dbReference>
<dbReference type="Proteomes" id="UP001623592">
    <property type="component" value="Unassembled WGS sequence"/>
</dbReference>
<evidence type="ECO:0000313" key="3">
    <source>
        <dbReference type="Proteomes" id="UP001623592"/>
    </source>
</evidence>
<gene>
    <name evidence="2" type="ORF">ACJDT4_15725</name>
</gene>
<evidence type="ECO:0000313" key="2">
    <source>
        <dbReference type="EMBL" id="MFL0251867.1"/>
    </source>
</evidence>